<dbReference type="CDD" id="cd17535">
    <property type="entry name" value="REC_NarL-like"/>
    <property type="match status" value="1"/>
</dbReference>
<sequence length="231" mass="24803">MWRKALGVRGRVWHDTQVPGDDALVCVAVVDDHPMTRRGVAAILTDAGGFAVTASTPDPGELGDLGAFDLILVDLYLEDDTPCVPLVARLAATNRVLVMSASRRQGDVRAVIRAGAGGYVTKQSDPELIVSAARTVAAGGFALSAQLADILKVELEQDPEPDTGPGRLSQQEARVLDMIAQGFTHQQIAFRLGIKKSTVDTHVERIRVKLHAGNKADLTRIALERQRRGKA</sequence>
<keyword evidence="4" id="KW-0804">Transcription</keyword>
<dbReference type="InterPro" id="IPR016032">
    <property type="entry name" value="Sig_transdc_resp-reg_C-effctor"/>
</dbReference>
<evidence type="ECO:0000256" key="3">
    <source>
        <dbReference type="ARBA" id="ARBA00023125"/>
    </source>
</evidence>
<keyword evidence="9" id="KW-1185">Reference proteome</keyword>
<dbReference type="SUPFAM" id="SSF46894">
    <property type="entry name" value="C-terminal effector domain of the bipartite response regulators"/>
    <property type="match status" value="1"/>
</dbReference>
<name>A0ABY7P2Q4_9ACTN</name>
<dbReference type="InterPro" id="IPR001789">
    <property type="entry name" value="Sig_transdc_resp-reg_receiver"/>
</dbReference>
<dbReference type="Pfam" id="PF00072">
    <property type="entry name" value="Response_reg"/>
    <property type="match status" value="1"/>
</dbReference>
<gene>
    <name evidence="8" type="ORF">O1G22_06665</name>
</gene>
<dbReference type="PROSITE" id="PS50043">
    <property type="entry name" value="HTH_LUXR_2"/>
    <property type="match status" value="1"/>
</dbReference>
<dbReference type="InterPro" id="IPR000792">
    <property type="entry name" value="Tscrpt_reg_LuxR_C"/>
</dbReference>
<dbReference type="PANTHER" id="PTHR43214">
    <property type="entry name" value="TWO-COMPONENT RESPONSE REGULATOR"/>
    <property type="match status" value="1"/>
</dbReference>
<evidence type="ECO:0000256" key="2">
    <source>
        <dbReference type="ARBA" id="ARBA00023015"/>
    </source>
</evidence>
<dbReference type="SMART" id="SM00421">
    <property type="entry name" value="HTH_LUXR"/>
    <property type="match status" value="1"/>
</dbReference>
<dbReference type="InterPro" id="IPR058245">
    <property type="entry name" value="NreC/VraR/RcsB-like_REC"/>
</dbReference>
<dbReference type="SMART" id="SM00448">
    <property type="entry name" value="REC"/>
    <property type="match status" value="1"/>
</dbReference>
<dbReference type="Pfam" id="PF00196">
    <property type="entry name" value="GerE"/>
    <property type="match status" value="1"/>
</dbReference>
<feature type="domain" description="HTH luxR-type" evidence="6">
    <location>
        <begin position="161"/>
        <end position="226"/>
    </location>
</feature>
<evidence type="ECO:0000256" key="5">
    <source>
        <dbReference type="PROSITE-ProRule" id="PRU00169"/>
    </source>
</evidence>
<dbReference type="SUPFAM" id="SSF52172">
    <property type="entry name" value="CheY-like"/>
    <property type="match status" value="1"/>
</dbReference>
<dbReference type="InterPro" id="IPR011006">
    <property type="entry name" value="CheY-like_superfamily"/>
</dbReference>
<dbReference type="EMBL" id="CP115300">
    <property type="protein sequence ID" value="WBO62523.1"/>
    <property type="molecule type" value="Genomic_DNA"/>
</dbReference>
<organism evidence="8 9">
    <name type="scientific">Streptomyces camelliae</name>
    <dbReference type="NCBI Taxonomy" id="3004093"/>
    <lineage>
        <taxon>Bacteria</taxon>
        <taxon>Bacillati</taxon>
        <taxon>Actinomycetota</taxon>
        <taxon>Actinomycetes</taxon>
        <taxon>Kitasatosporales</taxon>
        <taxon>Streptomycetaceae</taxon>
        <taxon>Streptomyces</taxon>
    </lineage>
</organism>
<evidence type="ECO:0000313" key="8">
    <source>
        <dbReference type="EMBL" id="WBO62523.1"/>
    </source>
</evidence>
<proteinExistence type="predicted"/>
<protein>
    <submittedName>
        <fullName evidence="8">Response regulator transcription factor</fullName>
    </submittedName>
</protein>
<dbReference type="PROSITE" id="PS50110">
    <property type="entry name" value="RESPONSE_REGULATORY"/>
    <property type="match status" value="1"/>
</dbReference>
<reference evidence="8 9" key="1">
    <citation type="submission" date="2022-12" db="EMBL/GenBank/DDBJ databases">
        <authorList>
            <person name="Mo P."/>
        </authorList>
    </citation>
    <scope>NUCLEOTIDE SEQUENCE [LARGE SCALE GENOMIC DNA]</scope>
    <source>
        <strain evidence="8 9">HUAS 2-6</strain>
    </source>
</reference>
<evidence type="ECO:0000256" key="4">
    <source>
        <dbReference type="ARBA" id="ARBA00023163"/>
    </source>
</evidence>
<dbReference type="Gene3D" id="3.40.50.2300">
    <property type="match status" value="1"/>
</dbReference>
<keyword evidence="2" id="KW-0805">Transcription regulation</keyword>
<dbReference type="InterPro" id="IPR039420">
    <property type="entry name" value="WalR-like"/>
</dbReference>
<dbReference type="PANTHER" id="PTHR43214:SF41">
    <property type="entry name" value="NITRATE_NITRITE RESPONSE REGULATOR PROTEIN NARP"/>
    <property type="match status" value="1"/>
</dbReference>
<evidence type="ECO:0000259" key="6">
    <source>
        <dbReference type="PROSITE" id="PS50043"/>
    </source>
</evidence>
<feature type="modified residue" description="4-aspartylphosphate" evidence="5">
    <location>
        <position position="74"/>
    </location>
</feature>
<dbReference type="Proteomes" id="UP001212326">
    <property type="component" value="Chromosome"/>
</dbReference>
<dbReference type="CDD" id="cd06170">
    <property type="entry name" value="LuxR_C_like"/>
    <property type="match status" value="1"/>
</dbReference>
<feature type="domain" description="Response regulatory" evidence="7">
    <location>
        <begin position="26"/>
        <end position="137"/>
    </location>
</feature>
<evidence type="ECO:0000259" key="7">
    <source>
        <dbReference type="PROSITE" id="PS50110"/>
    </source>
</evidence>
<dbReference type="RefSeq" id="WP_270080454.1">
    <property type="nucleotide sequence ID" value="NZ_CP115300.1"/>
</dbReference>
<accession>A0ABY7P2Q4</accession>
<keyword evidence="1 5" id="KW-0597">Phosphoprotein</keyword>
<dbReference type="PRINTS" id="PR00038">
    <property type="entry name" value="HTHLUXR"/>
</dbReference>
<evidence type="ECO:0000313" key="9">
    <source>
        <dbReference type="Proteomes" id="UP001212326"/>
    </source>
</evidence>
<keyword evidence="3" id="KW-0238">DNA-binding</keyword>
<evidence type="ECO:0000256" key="1">
    <source>
        <dbReference type="ARBA" id="ARBA00022553"/>
    </source>
</evidence>